<protein>
    <submittedName>
        <fullName evidence="8">Type II secretion system F domain</fullName>
    </submittedName>
</protein>
<dbReference type="EMBL" id="CP002344">
    <property type="protein sequence ID" value="ADU51320.1"/>
    <property type="molecule type" value="Genomic_DNA"/>
</dbReference>
<evidence type="ECO:0000313" key="8">
    <source>
        <dbReference type="EMBL" id="ADU51320.1"/>
    </source>
</evidence>
<evidence type="ECO:0000256" key="3">
    <source>
        <dbReference type="ARBA" id="ARBA00022692"/>
    </source>
</evidence>
<accession>E6SL89</accession>
<dbReference type="STRING" id="644966.Tmar_1207"/>
<feature type="transmembrane region" description="Helical" evidence="6">
    <location>
        <begin position="197"/>
        <end position="216"/>
    </location>
</feature>
<feature type="transmembrane region" description="Helical" evidence="6">
    <location>
        <begin position="172"/>
        <end position="191"/>
    </location>
</feature>
<feature type="transmembrane region" description="Helical" evidence="6">
    <location>
        <begin position="342"/>
        <end position="362"/>
    </location>
</feature>
<name>E6SL89_THEM7</name>
<dbReference type="RefSeq" id="WP_013495625.1">
    <property type="nucleotide sequence ID" value="NC_014831.1"/>
</dbReference>
<evidence type="ECO:0000256" key="6">
    <source>
        <dbReference type="SAM" id="Phobius"/>
    </source>
</evidence>
<gene>
    <name evidence="8" type="ordered locus">Tmar_1207</name>
</gene>
<proteinExistence type="predicted"/>
<dbReference type="AlphaFoldDB" id="E6SL89"/>
<feature type="transmembrane region" description="Helical" evidence="6">
    <location>
        <begin position="72"/>
        <end position="90"/>
    </location>
</feature>
<evidence type="ECO:0000256" key="1">
    <source>
        <dbReference type="ARBA" id="ARBA00004651"/>
    </source>
</evidence>
<evidence type="ECO:0000256" key="5">
    <source>
        <dbReference type="ARBA" id="ARBA00023136"/>
    </source>
</evidence>
<keyword evidence="9" id="KW-1185">Reference proteome</keyword>
<dbReference type="Pfam" id="PF00482">
    <property type="entry name" value="T2SSF"/>
    <property type="match status" value="1"/>
</dbReference>
<sequence>MAGIGQWLAEAWKTLWAALGRWAGAAWHWLAGFVGGTGGAPSGPAGGAAGGGVLGGAADGAAGLAGLGAADWMVLLLVFAGSTYVAWGLLRAWEGWQGARVARRLEAVHRHSRQRGLRLAPMLVMEEAQPGPREGRSWRRQLVEQAEARLRGAPWLDGVQRKLNRARLRWRAVEFLALQAAAGVAGGLVGLALGGRWWLAVAGSVAGMLAPDAYVARRYRQRLQAFDAQLPDALTLMANALKSGYSFLQAADVVAREMPAPIAEEFGWLVKETRVNIPLEDALANLLDRVPSPDLDLVVTAVLIQKQVGGNLAGVLERTAETIRERVRLQGQIRTLTAQGRLSGWIVGSLPVALLVLLSAMNPAYLQPLLATPVGWMLLGAGVVMEVAGVLVIRALIRVDI</sequence>
<evidence type="ECO:0000313" key="9">
    <source>
        <dbReference type="Proteomes" id="UP000008915"/>
    </source>
</evidence>
<dbReference type="PANTHER" id="PTHR35007:SF1">
    <property type="entry name" value="PILUS ASSEMBLY PROTEIN"/>
    <property type="match status" value="1"/>
</dbReference>
<feature type="transmembrane region" description="Helical" evidence="6">
    <location>
        <begin position="374"/>
        <end position="397"/>
    </location>
</feature>
<dbReference type="eggNOG" id="COG4965">
    <property type="taxonomic scope" value="Bacteria"/>
</dbReference>
<comment type="subcellular location">
    <subcellularLocation>
        <location evidence="1">Cell membrane</location>
        <topology evidence="1">Multi-pass membrane protein</topology>
    </subcellularLocation>
</comment>
<keyword evidence="3 6" id="KW-0812">Transmembrane</keyword>
<dbReference type="HOGENOM" id="CLU_064305_0_1_9"/>
<keyword evidence="5 6" id="KW-0472">Membrane</keyword>
<keyword evidence="4 6" id="KW-1133">Transmembrane helix</keyword>
<evidence type="ECO:0000256" key="2">
    <source>
        <dbReference type="ARBA" id="ARBA00022475"/>
    </source>
</evidence>
<dbReference type="Gene3D" id="1.20.81.30">
    <property type="entry name" value="Type II secretion system (T2SS), domain F"/>
    <property type="match status" value="1"/>
</dbReference>
<reference evidence="9" key="2">
    <citation type="journal article" date="2010" name="Stand. Genomic Sci.">
        <title>Complete genome sequence of Thermaerobacter marianensis type strain (7p75aT).</title>
        <authorList>
            <person name="Han C."/>
            <person name="Gu W."/>
            <person name="Zhang X."/>
            <person name="Lapidus A."/>
            <person name="Nolan M."/>
            <person name="Copeland A."/>
            <person name="Lucas S."/>
            <person name="Glavina Del Rio T."/>
            <person name="Tice H."/>
            <person name="Cheng J."/>
            <person name="Tapia R."/>
            <person name="Goodwin L."/>
            <person name="Pitluck S."/>
            <person name="Pagani I."/>
            <person name="Ivanova N."/>
            <person name="Mavromatis K."/>
            <person name="Mikhailova N."/>
            <person name="Pati A."/>
            <person name="Chen A."/>
            <person name="Palaniappan K."/>
            <person name="Land M."/>
            <person name="Hauser L."/>
            <person name="Chang Y."/>
            <person name="Jeffries C."/>
            <person name="Schneider S."/>
            <person name="Rohde M."/>
            <person name="Goker M."/>
            <person name="Pukall R."/>
            <person name="Woyke T."/>
            <person name="Bristow J."/>
            <person name="Eisen J."/>
            <person name="Markowitz V."/>
            <person name="Hugenholtz P."/>
            <person name="Kyrpides N."/>
            <person name="Klenk H."/>
            <person name="Detter J."/>
        </authorList>
    </citation>
    <scope>NUCLEOTIDE SEQUENCE [LARGE SCALE GENOMIC DNA]</scope>
    <source>
        <strain evidence="9">ATCC 700841 / DSM 12885 / JCM 10246 / 7p75a</strain>
    </source>
</reference>
<dbReference type="GO" id="GO:0005886">
    <property type="term" value="C:plasma membrane"/>
    <property type="evidence" value="ECO:0007669"/>
    <property type="project" value="UniProtKB-SubCell"/>
</dbReference>
<dbReference type="Proteomes" id="UP000008915">
    <property type="component" value="Chromosome"/>
</dbReference>
<feature type="domain" description="Type II secretion system protein GspF" evidence="7">
    <location>
        <begin position="234"/>
        <end position="358"/>
    </location>
</feature>
<dbReference type="InterPro" id="IPR042094">
    <property type="entry name" value="T2SS_GspF_sf"/>
</dbReference>
<evidence type="ECO:0000259" key="7">
    <source>
        <dbReference type="Pfam" id="PF00482"/>
    </source>
</evidence>
<keyword evidence="2" id="KW-1003">Cell membrane</keyword>
<dbReference type="PANTHER" id="PTHR35007">
    <property type="entry name" value="INTEGRAL MEMBRANE PROTEIN-RELATED"/>
    <property type="match status" value="1"/>
</dbReference>
<dbReference type="KEGG" id="tmr:Tmar_1207"/>
<organism evidence="8 9">
    <name type="scientific">Thermaerobacter marianensis (strain ATCC 700841 / DSM 12885 / JCM 10246 / 7p75a)</name>
    <dbReference type="NCBI Taxonomy" id="644966"/>
    <lineage>
        <taxon>Bacteria</taxon>
        <taxon>Bacillati</taxon>
        <taxon>Bacillota</taxon>
        <taxon>Clostridia</taxon>
        <taxon>Eubacteriales</taxon>
        <taxon>Clostridiales Family XVII. Incertae Sedis</taxon>
        <taxon>Thermaerobacter</taxon>
    </lineage>
</organism>
<reference evidence="8 9" key="1">
    <citation type="journal article" date="2010" name="Stand. Genomic Sci.">
        <title>Complete genome sequence of Thermaerobacter marianensis type strain (7p75a).</title>
        <authorList>
            <person name="Han C."/>
            <person name="Gu W."/>
            <person name="Zhang X."/>
            <person name="Lapidus A."/>
            <person name="Nolan M."/>
            <person name="Copeland A."/>
            <person name="Lucas S."/>
            <person name="Del Rio T.G."/>
            <person name="Tice H."/>
            <person name="Cheng J.F."/>
            <person name="Tapia R."/>
            <person name="Goodwin L."/>
            <person name="Pitluck S."/>
            <person name="Pagani I."/>
            <person name="Ivanova N."/>
            <person name="Mavromatis K."/>
            <person name="Mikhailova N."/>
            <person name="Pati A."/>
            <person name="Chen A."/>
            <person name="Palaniappan K."/>
            <person name="Land M."/>
            <person name="Hauser L."/>
            <person name="Chang Y.J."/>
            <person name="Jeffries C.D."/>
            <person name="Schneider S."/>
            <person name="Rohde M."/>
            <person name="Goker M."/>
            <person name="Pukall R."/>
            <person name="Woyke T."/>
            <person name="Bristow J."/>
            <person name="Eisen J.A."/>
            <person name="Markowitz V."/>
            <person name="Hugenholtz P."/>
            <person name="Kyrpides N.C."/>
            <person name="Klenk H.P."/>
            <person name="Detter J.C."/>
        </authorList>
    </citation>
    <scope>NUCLEOTIDE SEQUENCE [LARGE SCALE GENOMIC DNA]</scope>
    <source>
        <strain evidence="9">ATCC 700841 / DSM 12885 / JCM 10246 / 7p75a</strain>
    </source>
</reference>
<evidence type="ECO:0000256" key="4">
    <source>
        <dbReference type="ARBA" id="ARBA00022989"/>
    </source>
</evidence>
<dbReference type="InterPro" id="IPR018076">
    <property type="entry name" value="T2SS_GspF_dom"/>
</dbReference>